<dbReference type="AlphaFoldDB" id="A0A1V3IL91"/>
<dbReference type="InterPro" id="IPR038475">
    <property type="entry name" value="RecG_C_sf"/>
</dbReference>
<accession>A0A1V3IL91</accession>
<dbReference type="InterPro" id="IPR038461">
    <property type="entry name" value="Schlafen_AlbA_2_dom_sf"/>
</dbReference>
<name>A0A1V3IL91_9PAST</name>
<dbReference type="Gene3D" id="3.30.950.30">
    <property type="entry name" value="Schlafen, AAA domain"/>
    <property type="match status" value="1"/>
</dbReference>
<keyword evidence="3" id="KW-1185">Reference proteome</keyword>
<proteinExistence type="predicted"/>
<dbReference type="Pfam" id="PF04326">
    <property type="entry name" value="SLFN_AlbA_2"/>
    <property type="match status" value="1"/>
</dbReference>
<dbReference type="RefSeq" id="WP_077416395.1">
    <property type="nucleotide sequence ID" value="NZ_MLHJ01000053.1"/>
</dbReference>
<dbReference type="Gene3D" id="3.30.565.60">
    <property type="match status" value="1"/>
</dbReference>
<dbReference type="EMBL" id="MLHJ01000053">
    <property type="protein sequence ID" value="OOF42694.1"/>
    <property type="molecule type" value="Genomic_DNA"/>
</dbReference>
<dbReference type="OrthoDB" id="9805115at2"/>
<dbReference type="PANTHER" id="PTHR30595:SF6">
    <property type="entry name" value="SCHLAFEN ALBA-2 DOMAIN-CONTAINING PROTEIN"/>
    <property type="match status" value="1"/>
</dbReference>
<feature type="domain" description="Schlafen AlbA-2" evidence="1">
    <location>
        <begin position="18"/>
        <end position="141"/>
    </location>
</feature>
<protein>
    <submittedName>
        <fullName evidence="2">Transcriptional regulator</fullName>
    </submittedName>
</protein>
<evidence type="ECO:0000259" key="1">
    <source>
        <dbReference type="Pfam" id="PF04326"/>
    </source>
</evidence>
<sequence>MTKLELKSFLDNLISTWENEIIEFKQAGNDFKTDDIGKYFSALSNEARLEENNTAWLVFGVNNKKRNVVGTDYRNSGNENLTLDKLKLQIQQNTDPTITFRHIYELDYEGKRVILFEIPAAPLGMPVAWKGHFYGRAGESLSALSIDKLDRLRNIEDWSAKVIPEASLNDLDESAIKVAKEAFIKKFSNRFSAEEVNAWDLNTFLDKAKLTQNGKITRTTLLLLGKSESAFFLSPHPAQLTWKLNTRDENAYEHFSVPFLLNSTELYRKIRNFQIRLLPQNSLIAKEISKYDQKIVLEALHNCIAHQDYLLNSRILVTEKTDRLLFENAGSFAEGSPTDYIDGTKTPKKYRNAFLAQAMVQLNMIDTMGYGIYEMHQKQAKRYLPLPDYDVSQHNTVQLTLYGDVVNEAYTTRLIMNTDILFSDICALDRVQKKLPIDNNVAKQLRKQGFIEGRKPNYIVSAVVQKSYPITDKVKYIHTKVQDSDFYKKLIVDYLTQFEQADRTTINELLSSKLSDDLDVIQKDKKIANLLTKLRREKVIENVGTRTKPIWKLVKV</sequence>
<evidence type="ECO:0000313" key="3">
    <source>
        <dbReference type="Proteomes" id="UP000189433"/>
    </source>
</evidence>
<dbReference type="Pfam" id="PF13749">
    <property type="entry name" value="HATPase_c_4"/>
    <property type="match status" value="1"/>
</dbReference>
<gene>
    <name evidence="2" type="ORF">BKK50_06180</name>
</gene>
<comment type="caution">
    <text evidence="2">The sequence shown here is derived from an EMBL/GenBank/DDBJ whole genome shotgun (WGS) entry which is preliminary data.</text>
</comment>
<dbReference type="InterPro" id="IPR007421">
    <property type="entry name" value="Schlafen_AlbA_2_dom"/>
</dbReference>
<dbReference type="Proteomes" id="UP000189433">
    <property type="component" value="Unassembled WGS sequence"/>
</dbReference>
<dbReference type="PANTHER" id="PTHR30595">
    <property type="entry name" value="GLPR-RELATED TRANSCRIPTIONAL REPRESSOR"/>
    <property type="match status" value="1"/>
</dbReference>
<organism evidence="2 3">
    <name type="scientific">Rodentibacter rarus</name>
    <dbReference type="NCBI Taxonomy" id="1908260"/>
    <lineage>
        <taxon>Bacteria</taxon>
        <taxon>Pseudomonadati</taxon>
        <taxon>Pseudomonadota</taxon>
        <taxon>Gammaproteobacteria</taxon>
        <taxon>Pasteurellales</taxon>
        <taxon>Pasteurellaceae</taxon>
        <taxon>Rodentibacter</taxon>
    </lineage>
</organism>
<reference evidence="2 3" key="1">
    <citation type="submission" date="2016-10" db="EMBL/GenBank/DDBJ databases">
        <title>Rodentibacter gen. nov. and new species.</title>
        <authorList>
            <person name="Christensen H."/>
        </authorList>
    </citation>
    <scope>NUCLEOTIDE SEQUENCE [LARGE SCALE GENOMIC DNA]</scope>
    <source>
        <strain evidence="2 3">CCUG17206</strain>
    </source>
</reference>
<dbReference type="STRING" id="1908260.BKK50_06180"/>
<evidence type="ECO:0000313" key="2">
    <source>
        <dbReference type="EMBL" id="OOF42694.1"/>
    </source>
</evidence>